<feature type="transmembrane region" description="Helical" evidence="14">
    <location>
        <begin position="322"/>
        <end position="345"/>
    </location>
</feature>
<evidence type="ECO:0000313" key="17">
    <source>
        <dbReference type="Proteomes" id="UP000332933"/>
    </source>
</evidence>
<comment type="subcellular location">
    <subcellularLocation>
        <location evidence="1">Endoplasmic reticulum membrane</location>
        <topology evidence="1">Multi-pass membrane protein</topology>
    </subcellularLocation>
</comment>
<dbReference type="Proteomes" id="UP000332933">
    <property type="component" value="Unassembled WGS sequence"/>
</dbReference>
<sequence>MATPPRYPLRSRRQPASQTEGLKLDTDETPSAAGNATTEPAVMPSPMRSPVPTASSNAFRMSREHEFEGMLGFKEEPRQILFLFLVVVSVAYYSFTHDSDDFAQNVRNGSISAAFIFLVYCFLQTRDGLLVRPHPGVWRIVHGLAVLYLLIMAALSVQNAKSATAAIRVLFPEVGGKRKVVTTPRPPLECDLNATSLHRGISSIWFLAHITGWWGKMCMFRDWRFCWVLGIMFELLELIFQCIIPDFQECWWDSLFMDLLGANFLGMCAGSLTLKYLETKQYDWSGKKGGVQRGYFSRALSQFTPFSWSRYDWEVFSSFKRFLMVLVALFVCLFSELNAFFLLTTLNIPKDSNINKYRLALMFMLGIPAAAEYYEFVTDPKCYRLGQNAWLMVSIIVFEMLVWVKFSEELEQMTSPPMDVVVPLATFLLLFCVWMVLYFNTRKVTTPTASKSRGIDPLDVLFYVSLVPLAFLSKQWAF</sequence>
<evidence type="ECO:0000256" key="6">
    <source>
        <dbReference type="ARBA" id="ARBA00022824"/>
    </source>
</evidence>
<keyword evidence="6" id="KW-0256">Endoplasmic reticulum</keyword>
<evidence type="ECO:0000256" key="11">
    <source>
        <dbReference type="ARBA" id="ARBA00023264"/>
    </source>
</evidence>
<keyword evidence="10" id="KW-0594">Phospholipid biosynthesis</keyword>
<dbReference type="GO" id="GO:0006659">
    <property type="term" value="P:phosphatidylserine biosynthetic process"/>
    <property type="evidence" value="ECO:0007669"/>
    <property type="project" value="InterPro"/>
</dbReference>
<evidence type="ECO:0000256" key="3">
    <source>
        <dbReference type="ARBA" id="ARBA00022516"/>
    </source>
</evidence>
<proteinExistence type="predicted"/>
<feature type="transmembrane region" description="Helical" evidence="14">
    <location>
        <begin position="137"/>
        <end position="157"/>
    </location>
</feature>
<evidence type="ECO:0000256" key="1">
    <source>
        <dbReference type="ARBA" id="ARBA00004477"/>
    </source>
</evidence>
<comment type="pathway">
    <text evidence="2">Lipid metabolism.</text>
</comment>
<dbReference type="Pfam" id="PF03034">
    <property type="entry name" value="PSS"/>
    <property type="match status" value="1"/>
</dbReference>
<evidence type="ECO:0000256" key="12">
    <source>
        <dbReference type="ARBA" id="ARBA00025707"/>
    </source>
</evidence>
<evidence type="ECO:0000256" key="5">
    <source>
        <dbReference type="ARBA" id="ARBA00022692"/>
    </source>
</evidence>
<feature type="transmembrane region" description="Helical" evidence="14">
    <location>
        <begin position="80"/>
        <end position="96"/>
    </location>
</feature>
<dbReference type="PANTHER" id="PTHR15362:SF7">
    <property type="entry name" value="PHOSPHATIDYLSERINE SYNTHASE 2"/>
    <property type="match status" value="1"/>
</dbReference>
<evidence type="ECO:0000256" key="7">
    <source>
        <dbReference type="ARBA" id="ARBA00022989"/>
    </source>
</evidence>
<gene>
    <name evidence="16" type="primary">Aste57867_9260</name>
    <name evidence="15" type="ORF">As57867_009224</name>
    <name evidence="16" type="ORF">ASTE57867_9260</name>
</gene>
<keyword evidence="7 14" id="KW-1133">Transmembrane helix</keyword>
<evidence type="ECO:0000256" key="14">
    <source>
        <dbReference type="SAM" id="Phobius"/>
    </source>
</evidence>
<keyword evidence="3" id="KW-0444">Lipid biosynthesis</keyword>
<keyword evidence="8" id="KW-0443">Lipid metabolism</keyword>
<dbReference type="EMBL" id="CAADRA010005154">
    <property type="protein sequence ID" value="VFT86143.1"/>
    <property type="molecule type" value="Genomic_DNA"/>
</dbReference>
<dbReference type="EMBL" id="VJMH01005133">
    <property type="protein sequence ID" value="KAF0700206.1"/>
    <property type="molecule type" value="Genomic_DNA"/>
</dbReference>
<evidence type="ECO:0000256" key="8">
    <source>
        <dbReference type="ARBA" id="ARBA00023098"/>
    </source>
</evidence>
<dbReference type="AlphaFoldDB" id="A0A485KMU7"/>
<reference evidence="15" key="2">
    <citation type="submission" date="2019-06" db="EMBL/GenBank/DDBJ databases">
        <title>Genomics analysis of Aphanomyces spp. identifies a new class of oomycete effector associated with host adaptation.</title>
        <authorList>
            <person name="Gaulin E."/>
        </authorList>
    </citation>
    <scope>NUCLEOTIDE SEQUENCE</scope>
    <source>
        <strain evidence="15">CBS 578.67</strain>
    </source>
</reference>
<comment type="pathway">
    <text evidence="12">Phospholipid metabolism.</text>
</comment>
<feature type="transmembrane region" description="Helical" evidence="14">
    <location>
        <begin position="108"/>
        <end position="125"/>
    </location>
</feature>
<evidence type="ECO:0000256" key="13">
    <source>
        <dbReference type="SAM" id="MobiDB-lite"/>
    </source>
</evidence>
<evidence type="ECO:0000313" key="15">
    <source>
        <dbReference type="EMBL" id="KAF0700206.1"/>
    </source>
</evidence>
<accession>A0A485KMU7</accession>
<evidence type="ECO:0000313" key="16">
    <source>
        <dbReference type="EMBL" id="VFT86143.1"/>
    </source>
</evidence>
<keyword evidence="11" id="KW-1208">Phospholipid metabolism</keyword>
<organism evidence="16 17">
    <name type="scientific">Aphanomyces stellatus</name>
    <dbReference type="NCBI Taxonomy" id="120398"/>
    <lineage>
        <taxon>Eukaryota</taxon>
        <taxon>Sar</taxon>
        <taxon>Stramenopiles</taxon>
        <taxon>Oomycota</taxon>
        <taxon>Saprolegniomycetes</taxon>
        <taxon>Saprolegniales</taxon>
        <taxon>Verrucalvaceae</taxon>
        <taxon>Aphanomyces</taxon>
    </lineage>
</organism>
<evidence type="ECO:0000256" key="10">
    <source>
        <dbReference type="ARBA" id="ARBA00023209"/>
    </source>
</evidence>
<protein>
    <submittedName>
        <fullName evidence="16">Aste57867_9260 protein</fullName>
    </submittedName>
</protein>
<evidence type="ECO:0000256" key="2">
    <source>
        <dbReference type="ARBA" id="ARBA00005189"/>
    </source>
</evidence>
<evidence type="ECO:0000256" key="9">
    <source>
        <dbReference type="ARBA" id="ARBA00023136"/>
    </source>
</evidence>
<name>A0A485KMU7_9STRA</name>
<feature type="transmembrane region" description="Helical" evidence="14">
    <location>
        <begin position="357"/>
        <end position="377"/>
    </location>
</feature>
<dbReference type="GO" id="GO:0106245">
    <property type="term" value="F:L-serine-phosphatidylethanolamine phosphatidyltransferase activity"/>
    <property type="evidence" value="ECO:0007669"/>
    <property type="project" value="InterPro"/>
</dbReference>
<evidence type="ECO:0000256" key="4">
    <source>
        <dbReference type="ARBA" id="ARBA00022679"/>
    </source>
</evidence>
<dbReference type="PANTHER" id="PTHR15362">
    <property type="entry name" value="PHOSPHATIDYLINOSITOL SYNTHASE"/>
    <property type="match status" value="1"/>
</dbReference>
<feature type="transmembrane region" description="Helical" evidence="14">
    <location>
        <begin position="226"/>
        <end position="247"/>
    </location>
</feature>
<feature type="region of interest" description="Disordered" evidence="13">
    <location>
        <begin position="1"/>
        <end position="55"/>
    </location>
</feature>
<feature type="transmembrane region" description="Helical" evidence="14">
    <location>
        <begin position="418"/>
        <end position="439"/>
    </location>
</feature>
<dbReference type="GO" id="GO:0005789">
    <property type="term" value="C:endoplasmic reticulum membrane"/>
    <property type="evidence" value="ECO:0007669"/>
    <property type="project" value="UniProtKB-SubCell"/>
</dbReference>
<reference evidence="16 17" key="1">
    <citation type="submission" date="2019-03" db="EMBL/GenBank/DDBJ databases">
        <authorList>
            <person name="Gaulin E."/>
            <person name="Dumas B."/>
        </authorList>
    </citation>
    <scope>NUCLEOTIDE SEQUENCE [LARGE SCALE GENOMIC DNA]</scope>
    <source>
        <strain evidence="16">CBS 568.67</strain>
    </source>
</reference>
<keyword evidence="9 14" id="KW-0472">Membrane</keyword>
<dbReference type="OrthoDB" id="6614653at2759"/>
<keyword evidence="5 14" id="KW-0812">Transmembrane</keyword>
<keyword evidence="4" id="KW-0808">Transferase</keyword>
<keyword evidence="17" id="KW-1185">Reference proteome</keyword>
<feature type="transmembrane region" description="Helical" evidence="14">
    <location>
        <begin position="259"/>
        <end position="277"/>
    </location>
</feature>
<feature type="transmembrane region" description="Helical" evidence="14">
    <location>
        <begin position="389"/>
        <end position="406"/>
    </location>
</feature>
<dbReference type="InterPro" id="IPR004277">
    <property type="entry name" value="PSS"/>
</dbReference>